<dbReference type="Proteomes" id="UP001213000">
    <property type="component" value="Unassembled WGS sequence"/>
</dbReference>
<protein>
    <submittedName>
        <fullName evidence="3">Uncharacterized protein</fullName>
    </submittedName>
</protein>
<feature type="region of interest" description="Disordered" evidence="1">
    <location>
        <begin position="83"/>
        <end position="102"/>
    </location>
</feature>
<evidence type="ECO:0000256" key="2">
    <source>
        <dbReference type="SAM" id="Phobius"/>
    </source>
</evidence>
<keyword evidence="4" id="KW-1185">Reference proteome</keyword>
<name>A0AAD5YZS2_9AGAR</name>
<sequence length="220" mass="23829">MPLASTLAGARQPTAISAVLSTGSGLDPQIIVCIIAGTVGLVLCSCIIIWWTSRRRRQLVAVKDAKSLHPFTEGIDIDIVGGESNKVSGEHEGQPGHSVSSSMNSASMIKIKPQSHRQVVSTEKGPPVGMHVRQEEQKRSKDRLDEVIQRLKVIEAAICPGQWQQDARGGSSVFEILAWSNENEEREDQPPSYTSNTGALIASEGVLVKPTTKSCEYEQD</sequence>
<accession>A0AAD5YZS2</accession>
<dbReference type="EMBL" id="JANIEX010000044">
    <property type="protein sequence ID" value="KAJ3575202.1"/>
    <property type="molecule type" value="Genomic_DNA"/>
</dbReference>
<comment type="caution">
    <text evidence="3">The sequence shown here is derived from an EMBL/GenBank/DDBJ whole genome shotgun (WGS) entry which is preliminary data.</text>
</comment>
<evidence type="ECO:0000313" key="3">
    <source>
        <dbReference type="EMBL" id="KAJ3575202.1"/>
    </source>
</evidence>
<keyword evidence="2" id="KW-0472">Membrane</keyword>
<reference evidence="3" key="1">
    <citation type="submission" date="2022-07" db="EMBL/GenBank/DDBJ databases">
        <title>Genome Sequence of Leucocoprinus birnbaumii.</title>
        <authorList>
            <person name="Buettner E."/>
        </authorList>
    </citation>
    <scope>NUCLEOTIDE SEQUENCE</scope>
    <source>
        <strain evidence="3">VT141</strain>
    </source>
</reference>
<gene>
    <name evidence="3" type="ORF">NP233_g1254</name>
</gene>
<proteinExistence type="predicted"/>
<evidence type="ECO:0000256" key="1">
    <source>
        <dbReference type="SAM" id="MobiDB-lite"/>
    </source>
</evidence>
<keyword evidence="2" id="KW-1133">Transmembrane helix</keyword>
<feature type="transmembrane region" description="Helical" evidence="2">
    <location>
        <begin position="28"/>
        <end position="51"/>
    </location>
</feature>
<evidence type="ECO:0000313" key="4">
    <source>
        <dbReference type="Proteomes" id="UP001213000"/>
    </source>
</evidence>
<organism evidence="3 4">
    <name type="scientific">Leucocoprinus birnbaumii</name>
    <dbReference type="NCBI Taxonomy" id="56174"/>
    <lineage>
        <taxon>Eukaryota</taxon>
        <taxon>Fungi</taxon>
        <taxon>Dikarya</taxon>
        <taxon>Basidiomycota</taxon>
        <taxon>Agaricomycotina</taxon>
        <taxon>Agaricomycetes</taxon>
        <taxon>Agaricomycetidae</taxon>
        <taxon>Agaricales</taxon>
        <taxon>Agaricineae</taxon>
        <taxon>Agaricaceae</taxon>
        <taxon>Leucocoprinus</taxon>
    </lineage>
</organism>
<keyword evidence="2" id="KW-0812">Transmembrane</keyword>
<feature type="region of interest" description="Disordered" evidence="1">
    <location>
        <begin position="181"/>
        <end position="205"/>
    </location>
</feature>
<dbReference type="AlphaFoldDB" id="A0AAD5YZS2"/>